<evidence type="ECO:0000313" key="2">
    <source>
        <dbReference type="Proteomes" id="UP001472677"/>
    </source>
</evidence>
<protein>
    <recommendedName>
        <fullName evidence="3">DUF659 domain-containing protein</fullName>
    </recommendedName>
</protein>
<reference evidence="1 2" key="1">
    <citation type="journal article" date="2024" name="G3 (Bethesda)">
        <title>Genome assembly of Hibiscus sabdariffa L. provides insights into metabolisms of medicinal natural products.</title>
        <authorList>
            <person name="Kim T."/>
        </authorList>
    </citation>
    <scope>NUCLEOTIDE SEQUENCE [LARGE SCALE GENOMIC DNA]</scope>
    <source>
        <strain evidence="1">TK-2024</strain>
        <tissue evidence="1">Old leaves</tissue>
    </source>
</reference>
<organism evidence="1 2">
    <name type="scientific">Hibiscus sabdariffa</name>
    <name type="common">roselle</name>
    <dbReference type="NCBI Taxonomy" id="183260"/>
    <lineage>
        <taxon>Eukaryota</taxon>
        <taxon>Viridiplantae</taxon>
        <taxon>Streptophyta</taxon>
        <taxon>Embryophyta</taxon>
        <taxon>Tracheophyta</taxon>
        <taxon>Spermatophyta</taxon>
        <taxon>Magnoliopsida</taxon>
        <taxon>eudicotyledons</taxon>
        <taxon>Gunneridae</taxon>
        <taxon>Pentapetalae</taxon>
        <taxon>rosids</taxon>
        <taxon>malvids</taxon>
        <taxon>Malvales</taxon>
        <taxon>Malvaceae</taxon>
        <taxon>Malvoideae</taxon>
        <taxon>Hibiscus</taxon>
    </lineage>
</organism>
<dbReference type="EMBL" id="JBBPBM010000001">
    <property type="protein sequence ID" value="KAK8600182.1"/>
    <property type="molecule type" value="Genomic_DNA"/>
</dbReference>
<sequence length="96" mass="11355">MNGRKDNAKEQEHVKIYFMNLEELYLQELQSHHFYNMYFKLQLKLESQLRVIMLMSVTSHTAEYYFGIMDEIVDEIGEEYIVQVVTNNEAAVKADG</sequence>
<evidence type="ECO:0000313" key="1">
    <source>
        <dbReference type="EMBL" id="KAK8600182.1"/>
    </source>
</evidence>
<evidence type="ECO:0008006" key="3">
    <source>
        <dbReference type="Google" id="ProtNLM"/>
    </source>
</evidence>
<keyword evidence="2" id="KW-1185">Reference proteome</keyword>
<comment type="caution">
    <text evidence="1">The sequence shown here is derived from an EMBL/GenBank/DDBJ whole genome shotgun (WGS) entry which is preliminary data.</text>
</comment>
<gene>
    <name evidence="1" type="ORF">V6N12_050040</name>
</gene>
<dbReference type="Proteomes" id="UP001472677">
    <property type="component" value="Unassembled WGS sequence"/>
</dbReference>
<accession>A0ABR2GCE3</accession>
<proteinExistence type="predicted"/>
<name>A0ABR2GCE3_9ROSI</name>